<name>A0A6J6F2B5_9ZZZZ</name>
<reference evidence="1" key="1">
    <citation type="submission" date="2020-05" db="EMBL/GenBank/DDBJ databases">
        <authorList>
            <person name="Chiriac C."/>
            <person name="Salcher M."/>
            <person name="Ghai R."/>
            <person name="Kavagutti S V."/>
        </authorList>
    </citation>
    <scope>NUCLEOTIDE SEQUENCE</scope>
</reference>
<dbReference type="AlphaFoldDB" id="A0A6J6F2B5"/>
<accession>A0A6J6F2B5</accession>
<dbReference type="EMBL" id="CAEZSR010000163">
    <property type="protein sequence ID" value="CAB4582487.1"/>
    <property type="molecule type" value="Genomic_DNA"/>
</dbReference>
<gene>
    <name evidence="1" type="ORF">UFOPK1493_03182</name>
</gene>
<evidence type="ECO:0000313" key="1">
    <source>
        <dbReference type="EMBL" id="CAB4582487.1"/>
    </source>
</evidence>
<protein>
    <submittedName>
        <fullName evidence="1">Unannotated protein</fullName>
    </submittedName>
</protein>
<proteinExistence type="predicted"/>
<sequence>MPYPVIGVPPSAGAVHETVTERSPAVPDTPPGAPGVVQVVNVLVNGAASGRPTRSVTDVDTCTVYCVVIASDAVGTSVTVSRFGLSVTVAGTGTPPASTRTDEAFTVPGWTRSENATMTAFAGLTPVEPFAGVTPVTVGATTSAAGSRNSSTTVSVATPVVGGSTVAVTTRVPAGAVTGTVVVAMPAMSVIAVAVPPGQLNVTICAGTGTPAWVVTAACTPSVDDGVESSPKSIGAVTSICTAGAGGSVSWFSTWSGLPPA</sequence>
<organism evidence="1">
    <name type="scientific">freshwater metagenome</name>
    <dbReference type="NCBI Taxonomy" id="449393"/>
    <lineage>
        <taxon>unclassified sequences</taxon>
        <taxon>metagenomes</taxon>
        <taxon>ecological metagenomes</taxon>
    </lineage>
</organism>